<dbReference type="EMBL" id="PDPS01000025">
    <property type="protein sequence ID" value="PID57811.1"/>
    <property type="molecule type" value="Genomic_DNA"/>
</dbReference>
<organism evidence="1 2">
    <name type="scientific">candidate division KSB3 bacterium</name>
    <dbReference type="NCBI Taxonomy" id="2044937"/>
    <lineage>
        <taxon>Bacteria</taxon>
        <taxon>candidate division KSB3</taxon>
    </lineage>
</organism>
<name>A0A2G6E7S0_9BACT</name>
<protein>
    <submittedName>
        <fullName evidence="1">Uncharacterized protein</fullName>
    </submittedName>
</protein>
<dbReference type="AlphaFoldDB" id="A0A2G6E7S0"/>
<dbReference type="Proteomes" id="UP000229740">
    <property type="component" value="Unassembled WGS sequence"/>
</dbReference>
<evidence type="ECO:0000313" key="1">
    <source>
        <dbReference type="EMBL" id="PID57811.1"/>
    </source>
</evidence>
<sequence length="62" mass="7306">MIKEFGIEAFLHRIKKLDNAQKTKSYSHDWTGSVPAPVREAFEKYLEYELVTVSFGYWHISL</sequence>
<gene>
    <name evidence="1" type="ORF">CSB45_06205</name>
</gene>
<comment type="caution">
    <text evidence="1">The sequence shown here is derived from an EMBL/GenBank/DDBJ whole genome shotgun (WGS) entry which is preliminary data.</text>
</comment>
<proteinExistence type="predicted"/>
<accession>A0A2G6E7S0</accession>
<reference evidence="1 2" key="1">
    <citation type="submission" date="2017-10" db="EMBL/GenBank/DDBJ databases">
        <title>Novel microbial diversity and functional potential in the marine mammal oral microbiome.</title>
        <authorList>
            <person name="Dudek N.K."/>
            <person name="Sun C.L."/>
            <person name="Burstein D."/>
            <person name="Kantor R.S."/>
            <person name="Aliaga Goltsman D.S."/>
            <person name="Bik E.M."/>
            <person name="Thomas B.C."/>
            <person name="Banfield J.F."/>
            <person name="Relman D.A."/>
        </authorList>
    </citation>
    <scope>NUCLEOTIDE SEQUENCE [LARGE SCALE GENOMIC DNA]</scope>
    <source>
        <strain evidence="1">DOLZORAL124_49_17</strain>
    </source>
</reference>
<evidence type="ECO:0000313" key="2">
    <source>
        <dbReference type="Proteomes" id="UP000229740"/>
    </source>
</evidence>